<dbReference type="CDD" id="cd01949">
    <property type="entry name" value="GGDEF"/>
    <property type="match status" value="1"/>
</dbReference>
<dbReference type="EMBL" id="NXID01000067">
    <property type="protein sequence ID" value="RXK12969.1"/>
    <property type="molecule type" value="Genomic_DNA"/>
</dbReference>
<reference evidence="2 3" key="1">
    <citation type="submission" date="2017-09" db="EMBL/GenBank/DDBJ databases">
        <title>Genomics of the genus Arcobacter.</title>
        <authorList>
            <person name="Perez-Cataluna A."/>
            <person name="Figueras M.J."/>
            <person name="Salas-Masso N."/>
        </authorList>
    </citation>
    <scope>NUCLEOTIDE SEQUENCE [LARGE SCALE GENOMIC DNA]</scope>
    <source>
        <strain evidence="2 3">CECT 7386</strain>
    </source>
</reference>
<organism evidence="2 3">
    <name type="scientific">Malaciobacter mytili LMG 24559</name>
    <dbReference type="NCBI Taxonomy" id="1032238"/>
    <lineage>
        <taxon>Bacteria</taxon>
        <taxon>Pseudomonadati</taxon>
        <taxon>Campylobacterota</taxon>
        <taxon>Epsilonproteobacteria</taxon>
        <taxon>Campylobacterales</taxon>
        <taxon>Arcobacteraceae</taxon>
        <taxon>Malaciobacter</taxon>
    </lineage>
</organism>
<protein>
    <submittedName>
        <fullName evidence="2">GGDEF domain-containing protein</fullName>
    </submittedName>
</protein>
<name>A0AAX2ACV9_9BACT</name>
<accession>A0AAX2ACV9</accession>
<evidence type="ECO:0000313" key="3">
    <source>
        <dbReference type="Proteomes" id="UP000290092"/>
    </source>
</evidence>
<dbReference type="Proteomes" id="UP000290092">
    <property type="component" value="Unassembled WGS sequence"/>
</dbReference>
<dbReference type="Gene3D" id="3.30.70.270">
    <property type="match status" value="1"/>
</dbReference>
<gene>
    <name evidence="2" type="ORF">CP985_13670</name>
</gene>
<sequence>MINSFKQIIEDKQKDSSHGDFSINEDKKIIKVFKESLKYLAISLHNTYEVENIKIEFCDITNNYNDCIYETENGIFEESLKLQYFVELSQNVKINYIIFCNNTQHLSKLEKNYEGLITTFDIISQTLYNKYLEDCIKELSLKDQITGLYNRKYLETYLDNILALSRRENKKVAFLKIGIDKFKAVIDEFDYKIGDKVLIALAKLLKHTVRSSDIVVRVDGDEFLVVLQNIGNEENAIMIAEKLITLFGEEKVLVNENTNQTLMKTICIGISLFPDNAENIDEILRTSDNALYEARNQGRSKYFVFNDTQMHTIDLF</sequence>
<evidence type="ECO:0000313" key="2">
    <source>
        <dbReference type="EMBL" id="RXK12969.1"/>
    </source>
</evidence>
<proteinExistence type="predicted"/>
<dbReference type="PANTHER" id="PTHR46663">
    <property type="entry name" value="DIGUANYLATE CYCLASE DGCT-RELATED"/>
    <property type="match status" value="1"/>
</dbReference>
<dbReference type="PROSITE" id="PS50887">
    <property type="entry name" value="GGDEF"/>
    <property type="match status" value="1"/>
</dbReference>
<evidence type="ECO:0000259" key="1">
    <source>
        <dbReference type="PROSITE" id="PS50887"/>
    </source>
</evidence>
<feature type="domain" description="GGDEF" evidence="1">
    <location>
        <begin position="170"/>
        <end position="307"/>
    </location>
</feature>
<dbReference type="PANTHER" id="PTHR46663:SF2">
    <property type="entry name" value="GGDEF DOMAIN-CONTAINING PROTEIN"/>
    <property type="match status" value="1"/>
</dbReference>
<dbReference type="InterPro" id="IPR052163">
    <property type="entry name" value="DGC-Regulatory_Protein"/>
</dbReference>
<dbReference type="InterPro" id="IPR043128">
    <property type="entry name" value="Rev_trsase/Diguanyl_cyclase"/>
</dbReference>
<dbReference type="Pfam" id="PF00990">
    <property type="entry name" value="GGDEF"/>
    <property type="match status" value="1"/>
</dbReference>
<dbReference type="SUPFAM" id="SSF55073">
    <property type="entry name" value="Nucleotide cyclase"/>
    <property type="match status" value="1"/>
</dbReference>
<dbReference type="InterPro" id="IPR000160">
    <property type="entry name" value="GGDEF_dom"/>
</dbReference>
<dbReference type="SMART" id="SM00267">
    <property type="entry name" value="GGDEF"/>
    <property type="match status" value="1"/>
</dbReference>
<dbReference type="NCBIfam" id="TIGR00254">
    <property type="entry name" value="GGDEF"/>
    <property type="match status" value="1"/>
</dbReference>
<comment type="caution">
    <text evidence="2">The sequence shown here is derived from an EMBL/GenBank/DDBJ whole genome shotgun (WGS) entry which is preliminary data.</text>
</comment>
<keyword evidence="3" id="KW-1185">Reference proteome</keyword>
<dbReference type="AlphaFoldDB" id="A0AAX2ACV9"/>
<dbReference type="InterPro" id="IPR029787">
    <property type="entry name" value="Nucleotide_cyclase"/>
</dbReference>